<keyword evidence="1" id="KW-0812">Transmembrane</keyword>
<comment type="caution">
    <text evidence="2">The sequence shown here is derived from an EMBL/GenBank/DDBJ whole genome shotgun (WGS) entry which is preliminary data.</text>
</comment>
<accession>A0A4Y2IES0</accession>
<dbReference type="EMBL" id="BGPR01002608">
    <property type="protein sequence ID" value="GBM76237.1"/>
    <property type="molecule type" value="Genomic_DNA"/>
</dbReference>
<evidence type="ECO:0000313" key="2">
    <source>
        <dbReference type="EMBL" id="GBM76237.1"/>
    </source>
</evidence>
<name>A0A4Y2IES0_ARAVE</name>
<keyword evidence="1" id="KW-0472">Membrane</keyword>
<feature type="transmembrane region" description="Helical" evidence="1">
    <location>
        <begin position="6"/>
        <end position="24"/>
    </location>
</feature>
<evidence type="ECO:0000256" key="1">
    <source>
        <dbReference type="SAM" id="Phobius"/>
    </source>
</evidence>
<protein>
    <submittedName>
        <fullName evidence="2">Uncharacterized protein</fullName>
    </submittedName>
</protein>
<dbReference type="AlphaFoldDB" id="A0A4Y2IES0"/>
<gene>
    <name evidence="2" type="ORF">AVEN_105419_1</name>
</gene>
<proteinExistence type="predicted"/>
<sequence>MNYDQRFLPIEIAGILIGDILVVFRRVVIWTSRVVGFTMSMPDHGYSTSNPLFDEQMHVDICEEIQLHICHLQCCLPSQARRSQRMCRI</sequence>
<dbReference type="Proteomes" id="UP000499080">
    <property type="component" value="Unassembled WGS sequence"/>
</dbReference>
<evidence type="ECO:0000313" key="3">
    <source>
        <dbReference type="Proteomes" id="UP000499080"/>
    </source>
</evidence>
<organism evidence="2 3">
    <name type="scientific">Araneus ventricosus</name>
    <name type="common">Orbweaver spider</name>
    <name type="synonym">Epeira ventricosa</name>
    <dbReference type="NCBI Taxonomy" id="182803"/>
    <lineage>
        <taxon>Eukaryota</taxon>
        <taxon>Metazoa</taxon>
        <taxon>Ecdysozoa</taxon>
        <taxon>Arthropoda</taxon>
        <taxon>Chelicerata</taxon>
        <taxon>Arachnida</taxon>
        <taxon>Araneae</taxon>
        <taxon>Araneomorphae</taxon>
        <taxon>Entelegynae</taxon>
        <taxon>Araneoidea</taxon>
        <taxon>Araneidae</taxon>
        <taxon>Araneus</taxon>
    </lineage>
</organism>
<keyword evidence="1" id="KW-1133">Transmembrane helix</keyword>
<reference evidence="2 3" key="1">
    <citation type="journal article" date="2019" name="Sci. Rep.">
        <title>Orb-weaving spider Araneus ventricosus genome elucidates the spidroin gene catalogue.</title>
        <authorList>
            <person name="Kono N."/>
            <person name="Nakamura H."/>
            <person name="Ohtoshi R."/>
            <person name="Moran D.A.P."/>
            <person name="Shinohara A."/>
            <person name="Yoshida Y."/>
            <person name="Fujiwara M."/>
            <person name="Mori M."/>
            <person name="Tomita M."/>
            <person name="Arakawa K."/>
        </authorList>
    </citation>
    <scope>NUCLEOTIDE SEQUENCE [LARGE SCALE GENOMIC DNA]</scope>
</reference>
<keyword evidence="3" id="KW-1185">Reference proteome</keyword>